<gene>
    <name evidence="2" type="ORF">M5D96_012295</name>
</gene>
<dbReference type="Proteomes" id="UP001059596">
    <property type="component" value="Unassembled WGS sequence"/>
</dbReference>
<name>A0A9P9YDU5_9MUSC</name>
<feature type="compositionally biased region" description="Basic residues" evidence="1">
    <location>
        <begin position="12"/>
        <end position="24"/>
    </location>
</feature>
<proteinExistence type="predicted"/>
<dbReference type="AlphaFoldDB" id="A0A9P9YDU5"/>
<dbReference type="EMBL" id="JAMKOV010000053">
    <property type="protein sequence ID" value="KAI8034948.1"/>
    <property type="molecule type" value="Genomic_DNA"/>
</dbReference>
<reference evidence="2" key="1">
    <citation type="journal article" date="2023" name="Genome Biol. Evol.">
        <title>Long-read-based Genome Assembly of Drosophila gunungcola Reveals Fewer Chemosensory Genes in Flower-breeding Species.</title>
        <authorList>
            <person name="Negi A."/>
            <person name="Liao B.Y."/>
            <person name="Yeh S.D."/>
        </authorList>
    </citation>
    <scope>NUCLEOTIDE SEQUENCE</scope>
    <source>
        <strain evidence="2">Sukarami</strain>
    </source>
</reference>
<evidence type="ECO:0000256" key="1">
    <source>
        <dbReference type="SAM" id="MobiDB-lite"/>
    </source>
</evidence>
<comment type="caution">
    <text evidence="2">The sequence shown here is derived from an EMBL/GenBank/DDBJ whole genome shotgun (WGS) entry which is preliminary data.</text>
</comment>
<evidence type="ECO:0000313" key="2">
    <source>
        <dbReference type="EMBL" id="KAI8034948.1"/>
    </source>
</evidence>
<feature type="compositionally biased region" description="Basic and acidic residues" evidence="1">
    <location>
        <begin position="1"/>
        <end position="11"/>
    </location>
</feature>
<accession>A0A9P9YDU5</accession>
<evidence type="ECO:0000313" key="3">
    <source>
        <dbReference type="Proteomes" id="UP001059596"/>
    </source>
</evidence>
<organism evidence="2 3">
    <name type="scientific">Drosophila gunungcola</name>
    <name type="common">fruit fly</name>
    <dbReference type="NCBI Taxonomy" id="103775"/>
    <lineage>
        <taxon>Eukaryota</taxon>
        <taxon>Metazoa</taxon>
        <taxon>Ecdysozoa</taxon>
        <taxon>Arthropoda</taxon>
        <taxon>Hexapoda</taxon>
        <taxon>Insecta</taxon>
        <taxon>Pterygota</taxon>
        <taxon>Neoptera</taxon>
        <taxon>Endopterygota</taxon>
        <taxon>Diptera</taxon>
        <taxon>Brachycera</taxon>
        <taxon>Muscomorpha</taxon>
        <taxon>Ephydroidea</taxon>
        <taxon>Drosophilidae</taxon>
        <taxon>Drosophila</taxon>
        <taxon>Sophophora</taxon>
    </lineage>
</organism>
<feature type="region of interest" description="Disordered" evidence="1">
    <location>
        <begin position="1"/>
        <end position="38"/>
    </location>
</feature>
<keyword evidence="3" id="KW-1185">Reference proteome</keyword>
<sequence length="133" mass="15737">MPENRSEDMTRKRSRKRSKRRRCRQKSEGKLKPTQTARDQWTNAAQIYQSLFEWHHNHVMSLCPENNTNGDQEYGDNTETEGAHCLDYVYESSSDDQEDEPIDEEYLKFLEVTIKHQQELRDLKAAQITTSLD</sequence>
<protein>
    <submittedName>
        <fullName evidence="2">Uncharacterized protein</fullName>
    </submittedName>
</protein>
<dbReference type="OrthoDB" id="7872824at2759"/>